<organism evidence="4 5">
    <name type="scientific">Coccidioides immitis RMSCC 2394</name>
    <dbReference type="NCBI Taxonomy" id="404692"/>
    <lineage>
        <taxon>Eukaryota</taxon>
        <taxon>Fungi</taxon>
        <taxon>Dikarya</taxon>
        <taxon>Ascomycota</taxon>
        <taxon>Pezizomycotina</taxon>
        <taxon>Eurotiomycetes</taxon>
        <taxon>Eurotiomycetidae</taxon>
        <taxon>Onygenales</taxon>
        <taxon>Onygenaceae</taxon>
        <taxon>Coccidioides</taxon>
    </lineage>
</organism>
<gene>
    <name evidence="4" type="ORF">CIRG_08347</name>
</gene>
<keyword evidence="2" id="KW-0472">Membrane</keyword>
<protein>
    <recommendedName>
        <fullName evidence="6">Peptidyl-tRNA hydrolase</fullName>
    </recommendedName>
</protein>
<evidence type="ECO:0000313" key="4">
    <source>
        <dbReference type="EMBL" id="KMP08666.1"/>
    </source>
</evidence>
<evidence type="ECO:0000313" key="5">
    <source>
        <dbReference type="Proteomes" id="UP000054565"/>
    </source>
</evidence>
<keyword evidence="3" id="KW-0732">Signal</keyword>
<dbReference type="STRING" id="404692.A0A0J6YJ33"/>
<evidence type="ECO:0000256" key="2">
    <source>
        <dbReference type="SAM" id="Phobius"/>
    </source>
</evidence>
<dbReference type="EMBL" id="DS028098">
    <property type="protein sequence ID" value="KMP08666.1"/>
    <property type="molecule type" value="Genomic_DNA"/>
</dbReference>
<keyword evidence="2" id="KW-0812">Transmembrane</keyword>
<proteinExistence type="predicted"/>
<evidence type="ECO:0000256" key="1">
    <source>
        <dbReference type="SAM" id="MobiDB-lite"/>
    </source>
</evidence>
<evidence type="ECO:0008006" key="6">
    <source>
        <dbReference type="Google" id="ProtNLM"/>
    </source>
</evidence>
<reference evidence="5" key="1">
    <citation type="journal article" date="2010" name="Genome Res.">
        <title>Population genomic sequencing of Coccidioides fungi reveals recent hybridization and transposon control.</title>
        <authorList>
            <person name="Neafsey D.E."/>
            <person name="Barker B.M."/>
            <person name="Sharpton T.J."/>
            <person name="Stajich J.E."/>
            <person name="Park D.J."/>
            <person name="Whiston E."/>
            <person name="Hung C.-Y."/>
            <person name="McMahan C."/>
            <person name="White J."/>
            <person name="Sykes S."/>
            <person name="Heiman D."/>
            <person name="Young S."/>
            <person name="Zeng Q."/>
            <person name="Abouelleil A."/>
            <person name="Aftuck L."/>
            <person name="Bessette D."/>
            <person name="Brown A."/>
            <person name="FitzGerald M."/>
            <person name="Lui A."/>
            <person name="Macdonald J.P."/>
            <person name="Priest M."/>
            <person name="Orbach M.J."/>
            <person name="Galgiani J.N."/>
            <person name="Kirkland T.N."/>
            <person name="Cole G.T."/>
            <person name="Birren B.W."/>
            <person name="Henn M.R."/>
            <person name="Taylor J.W."/>
            <person name="Rounsley S.D."/>
        </authorList>
    </citation>
    <scope>NUCLEOTIDE SEQUENCE [LARGE SCALE GENOMIC DNA]</scope>
    <source>
        <strain evidence="5">RMSCC 2394</strain>
    </source>
</reference>
<keyword evidence="2" id="KW-1133">Transmembrane helix</keyword>
<sequence length="271" mass="29437">MRLSSTLVLLPALAAAQNQFPFAEQLQGLIEKAKSFLPTAPAVATPPEQSAAPPVVPKRKKDVASVKLSNWQSLLAPVPADASQEAREWLVYVTGGNKTCFGRCGPADKAWNESIPLFATDLTSPSLGVLDCEKEAILCSIWSAGAPSLWYFQIPVAPEAEQPKPATSIHTLHVNVTTVTAEDIYKVHSEKRWEKVPAYEGAFHPMDGWLAQYGLNVVIGYIVFGIGQVPSWLMMVGISFISRSMMSRRLGPQQQQQQRRAAAAPQAAGTQ</sequence>
<feature type="chain" id="PRO_5005285216" description="Peptidyl-tRNA hydrolase" evidence="3">
    <location>
        <begin position="17"/>
        <end position="271"/>
    </location>
</feature>
<feature type="signal peptide" evidence="3">
    <location>
        <begin position="1"/>
        <end position="16"/>
    </location>
</feature>
<feature type="transmembrane region" description="Helical" evidence="2">
    <location>
        <begin position="218"/>
        <end position="241"/>
    </location>
</feature>
<name>A0A0J6YJ33_COCIT</name>
<dbReference type="Proteomes" id="UP000054565">
    <property type="component" value="Unassembled WGS sequence"/>
</dbReference>
<feature type="region of interest" description="Disordered" evidence="1">
    <location>
        <begin position="249"/>
        <end position="271"/>
    </location>
</feature>
<dbReference type="OrthoDB" id="1733656at2759"/>
<evidence type="ECO:0000256" key="3">
    <source>
        <dbReference type="SAM" id="SignalP"/>
    </source>
</evidence>
<dbReference type="AlphaFoldDB" id="A0A0J6YJ33"/>
<accession>A0A0J6YJ33</accession>